<dbReference type="Pfam" id="PF23622">
    <property type="entry name" value="LRR_At1g61320_AtMIF1"/>
    <property type="match status" value="1"/>
</dbReference>
<dbReference type="SUPFAM" id="SSF52047">
    <property type="entry name" value="RNI-like"/>
    <property type="match status" value="1"/>
</dbReference>
<dbReference type="InterPro" id="IPR050232">
    <property type="entry name" value="FBL13/AtMIF1-like"/>
</dbReference>
<dbReference type="Proteomes" id="UP000827889">
    <property type="component" value="Chromosome 3"/>
</dbReference>
<accession>A0ABM3H4B9</accession>
<evidence type="ECO:0000313" key="4">
    <source>
        <dbReference type="RefSeq" id="XP_048131460.1"/>
    </source>
</evidence>
<gene>
    <name evidence="4" type="primary">LOC125314047</name>
</gene>
<dbReference type="SUPFAM" id="SSF81383">
    <property type="entry name" value="F-box domain"/>
    <property type="match status" value="1"/>
</dbReference>
<dbReference type="CDD" id="cd22160">
    <property type="entry name" value="F-box_AtFBL13-like"/>
    <property type="match status" value="1"/>
</dbReference>
<dbReference type="PANTHER" id="PTHR31900:SF30">
    <property type="entry name" value="SUPERFAMILY PROTEIN, PUTATIVE-RELATED"/>
    <property type="match status" value="1"/>
</dbReference>
<sequence>MAGELHLHQDAILNPDYISGLPDPLIGHILSFMSTVDAVKTSVLSKRWHSAWTFNPSMDFFLRRGSSRRYSNFVDFVDGVLCTAPRVRKFILHAPWVPLIESVLGRWLEYSVRHGVEEVSVSFFLRRYSMYRLPGCLFRSSTLVDLRLSVQRADFSALNSVDLPSLERLSIQFGELKNDALASLPRGCPVLQFLELKSCQDFSCVVVLTGGFREILIDSHMFECDKPRIPSISAPHVLNLRLLGGSSTKEFAVDELKSLVRAELDFYMTSPTINQTDRNLVKKLLHSLCHVTKLVLSIAEDVEDVPFLLPNCKSLTLNARMHYRDFPGIAILLAISPNLEELSINADYVDYTRATVKCDSVVGNGDEEDYCCQKLCVGLAQQLKRVEIVGLDTDCLELKWVLYLVKYLLGDALALEKWVLKAKRRHESREKLVNPGKLLEFYQQLLCLPRASTNAELILQGVQHDEQKGK</sequence>
<name>A0ABM3H4B9_9MYRT</name>
<organism evidence="3 4">
    <name type="scientific">Rhodamnia argentea</name>
    <dbReference type="NCBI Taxonomy" id="178133"/>
    <lineage>
        <taxon>Eukaryota</taxon>
        <taxon>Viridiplantae</taxon>
        <taxon>Streptophyta</taxon>
        <taxon>Embryophyta</taxon>
        <taxon>Tracheophyta</taxon>
        <taxon>Spermatophyta</taxon>
        <taxon>Magnoliopsida</taxon>
        <taxon>eudicotyledons</taxon>
        <taxon>Gunneridae</taxon>
        <taxon>Pentapetalae</taxon>
        <taxon>rosids</taxon>
        <taxon>malvids</taxon>
        <taxon>Myrtales</taxon>
        <taxon>Myrtaceae</taxon>
        <taxon>Myrtoideae</taxon>
        <taxon>Myrteae</taxon>
        <taxon>Australasian group</taxon>
        <taxon>Rhodamnia</taxon>
    </lineage>
</organism>
<dbReference type="GeneID" id="125314047"/>
<evidence type="ECO:0000259" key="1">
    <source>
        <dbReference type="Pfam" id="PF00646"/>
    </source>
</evidence>
<feature type="domain" description="At1g61320/AtMIF1 LRR" evidence="2">
    <location>
        <begin position="102"/>
        <end position="428"/>
    </location>
</feature>
<reference evidence="4" key="1">
    <citation type="submission" date="2025-08" db="UniProtKB">
        <authorList>
            <consortium name="RefSeq"/>
        </authorList>
    </citation>
    <scope>IDENTIFICATION</scope>
    <source>
        <tissue evidence="4">Leaf</tissue>
    </source>
</reference>
<evidence type="ECO:0000313" key="3">
    <source>
        <dbReference type="Proteomes" id="UP000827889"/>
    </source>
</evidence>
<feature type="domain" description="F-box" evidence="1">
    <location>
        <begin position="18"/>
        <end position="53"/>
    </location>
</feature>
<dbReference type="InterPro" id="IPR001810">
    <property type="entry name" value="F-box_dom"/>
</dbReference>
<dbReference type="InterPro" id="IPR032675">
    <property type="entry name" value="LRR_dom_sf"/>
</dbReference>
<dbReference type="PANTHER" id="PTHR31900">
    <property type="entry name" value="F-BOX/RNI SUPERFAMILY PROTEIN-RELATED"/>
    <property type="match status" value="1"/>
</dbReference>
<proteinExistence type="predicted"/>
<dbReference type="InterPro" id="IPR053781">
    <property type="entry name" value="F-box_AtFBL13-like"/>
</dbReference>
<protein>
    <submittedName>
        <fullName evidence="4">F-box protein At1g49610</fullName>
    </submittedName>
</protein>
<dbReference type="InterPro" id="IPR036047">
    <property type="entry name" value="F-box-like_dom_sf"/>
</dbReference>
<dbReference type="Gene3D" id="3.80.10.10">
    <property type="entry name" value="Ribonuclease Inhibitor"/>
    <property type="match status" value="1"/>
</dbReference>
<dbReference type="RefSeq" id="XP_048131460.1">
    <property type="nucleotide sequence ID" value="XM_048275503.1"/>
</dbReference>
<dbReference type="InterPro" id="IPR055357">
    <property type="entry name" value="LRR_At1g61320_AtMIF1"/>
</dbReference>
<dbReference type="Pfam" id="PF00646">
    <property type="entry name" value="F-box"/>
    <property type="match status" value="1"/>
</dbReference>
<evidence type="ECO:0000259" key="2">
    <source>
        <dbReference type="Pfam" id="PF23622"/>
    </source>
</evidence>
<keyword evidence="3" id="KW-1185">Reference proteome</keyword>